<organism evidence="1">
    <name type="scientific">uncultured bacterium</name>
    <name type="common">gcode 4</name>
    <dbReference type="NCBI Taxonomy" id="1234023"/>
    <lineage>
        <taxon>Bacteria</taxon>
        <taxon>environmental samples</taxon>
    </lineage>
</organism>
<dbReference type="EMBL" id="AMFJ01036048">
    <property type="protein sequence ID" value="EKD25510.1"/>
    <property type="molecule type" value="Genomic_DNA"/>
</dbReference>
<protein>
    <submittedName>
        <fullName evidence="1">Uncharacterized protein</fullName>
    </submittedName>
</protein>
<sequence>MRYVSGEEEQQAFKYISEAAESAGASLRV</sequence>
<proteinExistence type="predicted"/>
<accession>K1X5M3</accession>
<comment type="caution">
    <text evidence="1">The sequence shown here is derived from an EMBL/GenBank/DDBJ whole genome shotgun (WGS) entry which is preliminary data.</text>
</comment>
<evidence type="ECO:0000313" key="1">
    <source>
        <dbReference type="EMBL" id="EKD25510.1"/>
    </source>
</evidence>
<reference evidence="1" key="1">
    <citation type="journal article" date="2012" name="Science">
        <title>Fermentation, hydrogen, and sulfur metabolism in multiple uncultivated bacterial phyla.</title>
        <authorList>
            <person name="Wrighton K.C."/>
            <person name="Thomas B.C."/>
            <person name="Sharon I."/>
            <person name="Miller C.S."/>
            <person name="Castelle C.J."/>
            <person name="VerBerkmoes N.C."/>
            <person name="Wilkins M.J."/>
            <person name="Hettich R.L."/>
            <person name="Lipton M.S."/>
            <person name="Williams K.H."/>
            <person name="Long P.E."/>
            <person name="Banfield J.F."/>
        </authorList>
    </citation>
    <scope>NUCLEOTIDE SEQUENCE [LARGE SCALE GENOMIC DNA]</scope>
</reference>
<dbReference type="AlphaFoldDB" id="K1X5M3"/>
<gene>
    <name evidence="1" type="ORF">ACD_80C00041G0009</name>
</gene>
<name>K1X5M3_9BACT</name>